<dbReference type="EMBL" id="CAKMRJ010002223">
    <property type="protein sequence ID" value="CAH1427590.1"/>
    <property type="molecule type" value="Genomic_DNA"/>
</dbReference>
<name>A0AAU9N0B9_9ASTR</name>
<dbReference type="InterPro" id="IPR011009">
    <property type="entry name" value="Kinase-like_dom_sf"/>
</dbReference>
<protein>
    <submittedName>
        <fullName evidence="5">Uncharacterized protein</fullName>
    </submittedName>
</protein>
<dbReference type="GO" id="GO:0004674">
    <property type="term" value="F:protein serine/threonine kinase activity"/>
    <property type="evidence" value="ECO:0007669"/>
    <property type="project" value="UniProtKB-KW"/>
</dbReference>
<dbReference type="PANTHER" id="PTHR47985:SF4">
    <property type="entry name" value="SERINE_THREONINE-PROTEIN KINASE PBL27"/>
    <property type="match status" value="1"/>
</dbReference>
<keyword evidence="2" id="KW-0808">Transferase</keyword>
<accession>A0AAU9N0B9</accession>
<gene>
    <name evidence="5" type="ORF">LVIROSA_LOCUS14587</name>
</gene>
<evidence type="ECO:0000256" key="4">
    <source>
        <dbReference type="SAM" id="MobiDB-lite"/>
    </source>
</evidence>
<keyword evidence="6" id="KW-1185">Reference proteome</keyword>
<dbReference type="SUPFAM" id="SSF56112">
    <property type="entry name" value="Protein kinase-like (PK-like)"/>
    <property type="match status" value="1"/>
</dbReference>
<keyword evidence="2" id="KW-0723">Serine/threonine-protein kinase</keyword>
<keyword evidence="2" id="KW-0418">Kinase</keyword>
<sequence>MGGCFSSNQEVNDAKQLPKKDYWKKGSYPHHPNILISVTKDGQIANGAVQFTFRELATATKNFCVESFMGEGDFGCVYKGRLERTQQMSSNNALDVKDGKVKPSHAGPKKK</sequence>
<dbReference type="AlphaFoldDB" id="A0AAU9N0B9"/>
<dbReference type="Proteomes" id="UP001157418">
    <property type="component" value="Unassembled WGS sequence"/>
</dbReference>
<dbReference type="Gene3D" id="3.30.200.20">
    <property type="entry name" value="Phosphorylase Kinase, domain 1"/>
    <property type="match status" value="1"/>
</dbReference>
<reference evidence="5 6" key="1">
    <citation type="submission" date="2022-01" db="EMBL/GenBank/DDBJ databases">
        <authorList>
            <person name="Xiong W."/>
            <person name="Schranz E."/>
        </authorList>
    </citation>
    <scope>NUCLEOTIDE SEQUENCE [LARGE SCALE GENOMIC DNA]</scope>
</reference>
<proteinExistence type="predicted"/>
<comment type="caution">
    <text evidence="5">The sequence shown here is derived from an EMBL/GenBank/DDBJ whole genome shotgun (WGS) entry which is preliminary data.</text>
</comment>
<evidence type="ECO:0000256" key="2">
    <source>
        <dbReference type="ARBA" id="ARBA00022527"/>
    </source>
</evidence>
<keyword evidence="3" id="KW-0472">Membrane</keyword>
<dbReference type="PANTHER" id="PTHR47985">
    <property type="entry name" value="OS07G0668900 PROTEIN"/>
    <property type="match status" value="1"/>
</dbReference>
<organism evidence="5 6">
    <name type="scientific">Lactuca virosa</name>
    <dbReference type="NCBI Taxonomy" id="75947"/>
    <lineage>
        <taxon>Eukaryota</taxon>
        <taxon>Viridiplantae</taxon>
        <taxon>Streptophyta</taxon>
        <taxon>Embryophyta</taxon>
        <taxon>Tracheophyta</taxon>
        <taxon>Spermatophyta</taxon>
        <taxon>Magnoliopsida</taxon>
        <taxon>eudicotyledons</taxon>
        <taxon>Gunneridae</taxon>
        <taxon>Pentapetalae</taxon>
        <taxon>asterids</taxon>
        <taxon>campanulids</taxon>
        <taxon>Asterales</taxon>
        <taxon>Asteraceae</taxon>
        <taxon>Cichorioideae</taxon>
        <taxon>Cichorieae</taxon>
        <taxon>Lactucinae</taxon>
        <taxon>Lactuca</taxon>
    </lineage>
</organism>
<comment type="subcellular location">
    <subcellularLocation>
        <location evidence="1">Membrane</location>
    </subcellularLocation>
</comment>
<evidence type="ECO:0000313" key="5">
    <source>
        <dbReference type="EMBL" id="CAH1427590.1"/>
    </source>
</evidence>
<feature type="region of interest" description="Disordered" evidence="4">
    <location>
        <begin position="88"/>
        <end position="111"/>
    </location>
</feature>
<evidence type="ECO:0000256" key="3">
    <source>
        <dbReference type="ARBA" id="ARBA00023136"/>
    </source>
</evidence>
<evidence type="ECO:0000256" key="1">
    <source>
        <dbReference type="ARBA" id="ARBA00004370"/>
    </source>
</evidence>
<dbReference type="GO" id="GO:0016020">
    <property type="term" value="C:membrane"/>
    <property type="evidence" value="ECO:0007669"/>
    <property type="project" value="UniProtKB-SubCell"/>
</dbReference>
<evidence type="ECO:0000313" key="6">
    <source>
        <dbReference type="Proteomes" id="UP001157418"/>
    </source>
</evidence>